<gene>
    <name evidence="1" type="ORF">HBF26_06275</name>
</gene>
<evidence type="ECO:0000313" key="2">
    <source>
        <dbReference type="Proteomes" id="UP001429601"/>
    </source>
</evidence>
<comment type="caution">
    <text evidence="1">The sequence shown here is derived from an EMBL/GenBank/DDBJ whole genome shotgun (WGS) entry which is preliminary data.</text>
</comment>
<dbReference type="RefSeq" id="WP_167124152.1">
    <property type="nucleotide sequence ID" value="NZ_JAAQQR010000002.1"/>
</dbReference>
<evidence type="ECO:0000313" key="1">
    <source>
        <dbReference type="EMBL" id="NID04483.1"/>
    </source>
</evidence>
<reference evidence="1 2" key="1">
    <citation type="journal article" date="2011" name="Curr. Microbiol.">
        <title>Luteibacter jiangsuensis sp. nov.: a methamidophos-degrading bacterium isolated from a methamidophos-manufacturing factory.</title>
        <authorList>
            <person name="Wang L."/>
            <person name="Wang G.L."/>
            <person name="Li S.P."/>
            <person name="Jiang J.D."/>
        </authorList>
    </citation>
    <scope>NUCLEOTIDE SEQUENCE [LARGE SCALE GENOMIC DNA]</scope>
    <source>
        <strain evidence="1 2">CGMCC 1.10133</strain>
    </source>
</reference>
<dbReference type="EMBL" id="JAAQQR010000002">
    <property type="protein sequence ID" value="NID04483.1"/>
    <property type="molecule type" value="Genomic_DNA"/>
</dbReference>
<name>A0ABX0Q5K5_9GAMM</name>
<protein>
    <submittedName>
        <fullName evidence="1">Uncharacterized protein</fullName>
    </submittedName>
</protein>
<accession>A0ABX0Q5K5</accession>
<dbReference type="Proteomes" id="UP001429601">
    <property type="component" value="Unassembled WGS sequence"/>
</dbReference>
<keyword evidence="2" id="KW-1185">Reference proteome</keyword>
<sequence>MSEVVDSVHAMALKAVAKLREKKGWHRAAFAEIAVEFQCRMSPYWNERRKSTDMRLKMGRPRFPWLDRRVVHCVRIVCRRADAWEPRVYVNGNHGTSVTAVAGLPLSNKEGETT</sequence>
<organism evidence="1 2">
    <name type="scientific">Luteibacter jiangsuensis</name>
    <dbReference type="NCBI Taxonomy" id="637577"/>
    <lineage>
        <taxon>Bacteria</taxon>
        <taxon>Pseudomonadati</taxon>
        <taxon>Pseudomonadota</taxon>
        <taxon>Gammaproteobacteria</taxon>
        <taxon>Lysobacterales</taxon>
        <taxon>Rhodanobacteraceae</taxon>
        <taxon>Luteibacter</taxon>
    </lineage>
</organism>
<proteinExistence type="predicted"/>